<feature type="transmembrane region" description="Helical" evidence="1">
    <location>
        <begin position="74"/>
        <end position="98"/>
    </location>
</feature>
<sequence>MPEYYSKDSDAVGQGDRNEICKQIEDFNPCPEPWTCNLAVSQCYCKTQTPYCRCKNYIDEFYLGKSCSQKWTTLSFALVATLPGVVLAFVIGVSVHLAHRFGKSSKSHRAGNELTNIPGHVLSPRVIFASDLESPLSTRTPHPPPGHGLMPVQMGVPMLFPRPYSVSDKTHIGEPPVGAPRQQYSYTRGRDQAQVPNNLYSSARNPYEEQNVSAQLYNQPHSPHSYEAQTMAPPPAPPFSAPAYCSVFPRAQIGRLY</sequence>
<evidence type="ECO:0000256" key="1">
    <source>
        <dbReference type="SAM" id="Phobius"/>
    </source>
</evidence>
<keyword evidence="1" id="KW-0472">Membrane</keyword>
<organism evidence="2 3">
    <name type="scientific">Tachysurus vachellii</name>
    <name type="common">Darkbarbel catfish</name>
    <name type="synonym">Pelteobagrus vachellii</name>
    <dbReference type="NCBI Taxonomy" id="175792"/>
    <lineage>
        <taxon>Eukaryota</taxon>
        <taxon>Metazoa</taxon>
        <taxon>Chordata</taxon>
        <taxon>Craniata</taxon>
        <taxon>Vertebrata</taxon>
        <taxon>Euteleostomi</taxon>
        <taxon>Actinopterygii</taxon>
        <taxon>Neopterygii</taxon>
        <taxon>Teleostei</taxon>
        <taxon>Ostariophysi</taxon>
        <taxon>Siluriformes</taxon>
        <taxon>Bagridae</taxon>
        <taxon>Tachysurus</taxon>
    </lineage>
</organism>
<keyword evidence="3" id="KW-1185">Reference proteome</keyword>
<accession>A0AA88LNW6</accession>
<keyword evidence="1" id="KW-1133">Transmembrane helix</keyword>
<keyword evidence="1" id="KW-0812">Transmembrane</keyword>
<gene>
    <name evidence="2" type="ORF">Q7C36_022989</name>
</gene>
<name>A0AA88LNW6_TACVA</name>
<dbReference type="AlphaFoldDB" id="A0AA88LNW6"/>
<comment type="caution">
    <text evidence="2">The sequence shown here is derived from an EMBL/GenBank/DDBJ whole genome shotgun (WGS) entry which is preliminary data.</text>
</comment>
<reference evidence="2" key="1">
    <citation type="submission" date="2023-08" db="EMBL/GenBank/DDBJ databases">
        <title>Pelteobagrus vachellii genome.</title>
        <authorList>
            <person name="Liu H."/>
        </authorList>
    </citation>
    <scope>NUCLEOTIDE SEQUENCE</scope>
    <source>
        <strain evidence="2">PRFRI_2022a</strain>
        <tissue evidence="2">Muscle</tissue>
    </source>
</reference>
<protein>
    <submittedName>
        <fullName evidence="2">Uncharacterized protein</fullName>
    </submittedName>
</protein>
<evidence type="ECO:0000313" key="2">
    <source>
        <dbReference type="EMBL" id="KAK2816718.1"/>
    </source>
</evidence>
<dbReference type="EMBL" id="JAVHJS010000025">
    <property type="protein sequence ID" value="KAK2816718.1"/>
    <property type="molecule type" value="Genomic_DNA"/>
</dbReference>
<dbReference type="Proteomes" id="UP001187315">
    <property type="component" value="Unassembled WGS sequence"/>
</dbReference>
<proteinExistence type="predicted"/>
<evidence type="ECO:0000313" key="3">
    <source>
        <dbReference type="Proteomes" id="UP001187315"/>
    </source>
</evidence>